<dbReference type="AlphaFoldDB" id="M4C0E5"/>
<reference evidence="2" key="2">
    <citation type="submission" date="2015-06" db="UniProtKB">
        <authorList>
            <consortium name="EnsemblProtists"/>
        </authorList>
    </citation>
    <scope>IDENTIFICATION</scope>
    <source>
        <strain evidence="2">Emoy2</strain>
    </source>
</reference>
<accession>M4C0E5</accession>
<evidence type="ECO:0008006" key="4">
    <source>
        <dbReference type="Google" id="ProtNLM"/>
    </source>
</evidence>
<feature type="region of interest" description="Disordered" evidence="1">
    <location>
        <begin position="219"/>
        <end position="255"/>
    </location>
</feature>
<organism evidence="2 3">
    <name type="scientific">Hyaloperonospora arabidopsidis (strain Emoy2)</name>
    <name type="common">Downy mildew agent</name>
    <name type="synonym">Peronospora arabidopsidis</name>
    <dbReference type="NCBI Taxonomy" id="559515"/>
    <lineage>
        <taxon>Eukaryota</taxon>
        <taxon>Sar</taxon>
        <taxon>Stramenopiles</taxon>
        <taxon>Oomycota</taxon>
        <taxon>Peronosporomycetes</taxon>
        <taxon>Peronosporales</taxon>
        <taxon>Peronosporaceae</taxon>
        <taxon>Hyaloperonospora</taxon>
    </lineage>
</organism>
<protein>
    <recommendedName>
        <fullName evidence="4">RxLR effector candidate protein</fullName>
    </recommendedName>
</protein>
<dbReference type="InParanoid" id="M4C0E5"/>
<name>M4C0E5_HYAAE</name>
<evidence type="ECO:0000313" key="3">
    <source>
        <dbReference type="Proteomes" id="UP000011713"/>
    </source>
</evidence>
<sequence length="716" mass="80573">MDGEWGTSMIQSSTDTRIEANSMVEKLVRNRSGNIRRVKLLVIVRKVEYRTLNRTYLCVCLSVKNAARCTLRTNHCLATPLWRTLVIGLKSIEGKYDHISKCWLLISKGKLDAESALGPQVENTARIALRKSPPVSRRTNFNVNFQQIQTLTASYSFLSECCCILFCNLIQFYELNYLYQRASSRSCSPILSKGELRSLPPYLNTCKTGKADETTAILSSVDSSSDSKEKTSSSSPEVGQVTEDEGSGLAARRSRVVEAADGRDERTISEWVNFLKDSEEEFIELAKHHLWLEPDEMVMTLDKSQVRLSLGKSEKPVSADVVLGEAKNSDDLAIKEIAMTLAEQQVQGWLTGRKSPGEVLTLLKLQEGYVSAKLEALIRFVMVYDTKNSSDVVLLDLLTSKFGKRELTSILAKAVTSDAPANAPALKLETQLFATWKMRPVNPEDVLHWLGINVYTVKNLTDPRLRQFFRYIDLLERTDSQLALEFVKTFVQRVENDFVARALVEARVTAKETGSTNKNVGKLEAYVFEWWIRDGESAYDVVKLLKLDNYNIEKTFTARVEVLEDFIKALEEKKSTVVDLLSILSRAFNGQDKFIDFLGKNGLRSNTKALDFKAMLLKKWGDHQFSPKQVLEELKMTESVENLTGSRVAISMEYIETYPESGLSLGDMLRDNYKIEDLAKALVSIKKNGSLNKGVSELTTQLLTGWVNDAKNPKTS</sequence>
<evidence type="ECO:0000313" key="2">
    <source>
        <dbReference type="EnsemblProtists" id="HpaP812377"/>
    </source>
</evidence>
<keyword evidence="3" id="KW-1185">Reference proteome</keyword>
<dbReference type="VEuPathDB" id="FungiDB:HpaG812377"/>
<proteinExistence type="predicted"/>
<reference evidence="3" key="1">
    <citation type="journal article" date="2010" name="Science">
        <title>Signatures of adaptation to obligate biotrophy in the Hyaloperonospora arabidopsidis genome.</title>
        <authorList>
            <person name="Baxter L."/>
            <person name="Tripathy S."/>
            <person name="Ishaque N."/>
            <person name="Boot N."/>
            <person name="Cabral A."/>
            <person name="Kemen E."/>
            <person name="Thines M."/>
            <person name="Ah-Fong A."/>
            <person name="Anderson R."/>
            <person name="Badejoko W."/>
            <person name="Bittner-Eddy P."/>
            <person name="Boore J.L."/>
            <person name="Chibucos M.C."/>
            <person name="Coates M."/>
            <person name="Dehal P."/>
            <person name="Delehaunty K."/>
            <person name="Dong S."/>
            <person name="Downton P."/>
            <person name="Dumas B."/>
            <person name="Fabro G."/>
            <person name="Fronick C."/>
            <person name="Fuerstenberg S.I."/>
            <person name="Fulton L."/>
            <person name="Gaulin E."/>
            <person name="Govers F."/>
            <person name="Hughes L."/>
            <person name="Humphray S."/>
            <person name="Jiang R.H."/>
            <person name="Judelson H."/>
            <person name="Kamoun S."/>
            <person name="Kyung K."/>
            <person name="Meijer H."/>
            <person name="Minx P."/>
            <person name="Morris P."/>
            <person name="Nelson J."/>
            <person name="Phuntumart V."/>
            <person name="Qutob D."/>
            <person name="Rehmany A."/>
            <person name="Rougon-Cardoso A."/>
            <person name="Ryden P."/>
            <person name="Torto-Alalibo T."/>
            <person name="Studholme D."/>
            <person name="Wang Y."/>
            <person name="Win J."/>
            <person name="Wood J."/>
            <person name="Clifton S.W."/>
            <person name="Rogers J."/>
            <person name="Van den Ackerveken G."/>
            <person name="Jones J.D."/>
            <person name="McDowell J.M."/>
            <person name="Beynon J."/>
            <person name="Tyler B.M."/>
        </authorList>
    </citation>
    <scope>NUCLEOTIDE SEQUENCE [LARGE SCALE GENOMIC DNA]</scope>
    <source>
        <strain evidence="3">Emoy2</strain>
    </source>
</reference>
<dbReference type="EnsemblProtists" id="HpaT812377">
    <property type="protein sequence ID" value="HpaP812377"/>
    <property type="gene ID" value="HpaG812377"/>
</dbReference>
<dbReference type="EMBL" id="JH598075">
    <property type="status" value="NOT_ANNOTATED_CDS"/>
    <property type="molecule type" value="Genomic_DNA"/>
</dbReference>
<evidence type="ECO:0000256" key="1">
    <source>
        <dbReference type="SAM" id="MobiDB-lite"/>
    </source>
</evidence>
<dbReference type="Proteomes" id="UP000011713">
    <property type="component" value="Unassembled WGS sequence"/>
</dbReference>
<dbReference type="HOGENOM" id="CLU_386106_0_0_1"/>